<feature type="region of interest" description="Disordered" evidence="5">
    <location>
        <begin position="264"/>
        <end position="374"/>
    </location>
</feature>
<dbReference type="EMBL" id="MU404360">
    <property type="protein sequence ID" value="KAI1609382.1"/>
    <property type="molecule type" value="Genomic_DNA"/>
</dbReference>
<keyword evidence="3 6" id="KW-1133">Transmembrane helix</keyword>
<dbReference type="InterPro" id="IPR051694">
    <property type="entry name" value="Immunoregulatory_rcpt-like"/>
</dbReference>
<evidence type="ECO:0000256" key="4">
    <source>
        <dbReference type="ARBA" id="ARBA00023136"/>
    </source>
</evidence>
<comment type="subcellular location">
    <subcellularLocation>
        <location evidence="1">Membrane</location>
        <topology evidence="1">Single-pass membrane protein</topology>
    </subcellularLocation>
</comment>
<accession>A0AAN6I9A1</accession>
<feature type="compositionally biased region" description="Polar residues" evidence="5">
    <location>
        <begin position="363"/>
        <end position="374"/>
    </location>
</feature>
<name>A0AAN6I9A1_9EURO</name>
<evidence type="ECO:0000256" key="5">
    <source>
        <dbReference type="SAM" id="MobiDB-lite"/>
    </source>
</evidence>
<dbReference type="GO" id="GO:0071944">
    <property type="term" value="C:cell periphery"/>
    <property type="evidence" value="ECO:0007669"/>
    <property type="project" value="UniProtKB-ARBA"/>
</dbReference>
<keyword evidence="2 6" id="KW-0812">Transmembrane</keyword>
<dbReference type="GO" id="GO:0016020">
    <property type="term" value="C:membrane"/>
    <property type="evidence" value="ECO:0007669"/>
    <property type="project" value="UniProtKB-SubCell"/>
</dbReference>
<evidence type="ECO:0000256" key="1">
    <source>
        <dbReference type="ARBA" id="ARBA00004167"/>
    </source>
</evidence>
<gene>
    <name evidence="7" type="ORF">EDD36DRAFT_445871</name>
</gene>
<feature type="transmembrane region" description="Helical" evidence="6">
    <location>
        <begin position="128"/>
        <end position="151"/>
    </location>
</feature>
<feature type="compositionally biased region" description="Low complexity" evidence="5">
    <location>
        <begin position="264"/>
        <end position="278"/>
    </location>
</feature>
<dbReference type="PANTHER" id="PTHR15549:SF26">
    <property type="entry name" value="AXIAL BUDDING PATTERN PROTEIN 2-RELATED"/>
    <property type="match status" value="1"/>
</dbReference>
<dbReference type="PANTHER" id="PTHR15549">
    <property type="entry name" value="PAIRED IMMUNOGLOBULIN-LIKE TYPE 2 RECEPTOR"/>
    <property type="match status" value="1"/>
</dbReference>
<proteinExistence type="predicted"/>
<evidence type="ECO:0000256" key="3">
    <source>
        <dbReference type="ARBA" id="ARBA00022989"/>
    </source>
</evidence>
<feature type="region of interest" description="Disordered" evidence="5">
    <location>
        <begin position="33"/>
        <end position="82"/>
    </location>
</feature>
<protein>
    <submittedName>
        <fullName evidence="7">Uncharacterized protein</fullName>
    </submittedName>
</protein>
<organism evidence="7 8">
    <name type="scientific">Exophiala viscosa</name>
    <dbReference type="NCBI Taxonomy" id="2486360"/>
    <lineage>
        <taxon>Eukaryota</taxon>
        <taxon>Fungi</taxon>
        <taxon>Dikarya</taxon>
        <taxon>Ascomycota</taxon>
        <taxon>Pezizomycotina</taxon>
        <taxon>Eurotiomycetes</taxon>
        <taxon>Chaetothyriomycetidae</taxon>
        <taxon>Chaetothyriales</taxon>
        <taxon>Herpotrichiellaceae</taxon>
        <taxon>Exophiala</taxon>
    </lineage>
</organism>
<feature type="compositionally biased region" description="Polar residues" evidence="5">
    <location>
        <begin position="331"/>
        <end position="341"/>
    </location>
</feature>
<dbReference type="AlphaFoldDB" id="A0AAN6I9A1"/>
<sequence length="374" mass="37949">MTGPQGTFTSPGSSVGTEDFSSIVASLNSEYSLTTGGTSTATQTSDQTSSTGTNSAAATAATATTGSTPITSQTTFSTSTSTSTTATVAATSTLPQSVTSTASNAASSTTGAVTVSEKPCSSLSCHPALKAAIAVPIVIAALAGLFLLFFFARRRRRKDGAVVSEKKPKKAGKGGWSRHLRAFSFDAELLMGGRFSGTNSMRSRDPSVRSAGTNSRTGGASVEPSLHSIDEVAPPYRDAISHAQVPTSIQTGAVAPVVAGAAVASASDPIPRSTSTATAPPPYRSVVADTRSPLTPVSRNPFADSAPVSPIEGSPFNDPPDDDGQRPALSRGSSLYRSVNTEDGAPSDAGSIREAQVGRRVSVRTSGTPPRSST</sequence>
<evidence type="ECO:0000313" key="8">
    <source>
        <dbReference type="Proteomes" id="UP001203852"/>
    </source>
</evidence>
<comment type="caution">
    <text evidence="7">The sequence shown here is derived from an EMBL/GenBank/DDBJ whole genome shotgun (WGS) entry which is preliminary data.</text>
</comment>
<feature type="region of interest" description="Disordered" evidence="5">
    <location>
        <begin position="196"/>
        <end position="226"/>
    </location>
</feature>
<evidence type="ECO:0000256" key="6">
    <source>
        <dbReference type="SAM" id="Phobius"/>
    </source>
</evidence>
<dbReference type="Proteomes" id="UP001203852">
    <property type="component" value="Unassembled WGS sequence"/>
</dbReference>
<reference evidence="7" key="1">
    <citation type="journal article" date="2022" name="bioRxiv">
        <title>Deciphering the potential niche of two novel black yeast fungi from a biological soil crust based on their genomes, phenotypes, and melanin regulation.</title>
        <authorList>
            <consortium name="DOE Joint Genome Institute"/>
            <person name="Carr E.C."/>
            <person name="Barton Q."/>
            <person name="Grambo S."/>
            <person name="Sullivan M."/>
            <person name="Renfro C.M."/>
            <person name="Kuo A."/>
            <person name="Pangilinan J."/>
            <person name="Lipzen A."/>
            <person name="Keymanesh K."/>
            <person name="Savage E."/>
            <person name="Barry K."/>
            <person name="Grigoriev I.V."/>
            <person name="Riekhof W.R."/>
            <person name="Harris S.S."/>
        </authorList>
    </citation>
    <scope>NUCLEOTIDE SEQUENCE</scope>
    <source>
        <strain evidence="7">JF 03-4F</strain>
    </source>
</reference>
<keyword evidence="8" id="KW-1185">Reference proteome</keyword>
<evidence type="ECO:0000313" key="7">
    <source>
        <dbReference type="EMBL" id="KAI1609382.1"/>
    </source>
</evidence>
<evidence type="ECO:0000256" key="2">
    <source>
        <dbReference type="ARBA" id="ARBA00022692"/>
    </source>
</evidence>
<keyword evidence="4 6" id="KW-0472">Membrane</keyword>